<organism>
    <name type="scientific">Serpula lacrymans var. lacrymans (strain S7.9)</name>
    <name type="common">Dry rot fungus</name>
    <dbReference type="NCBI Taxonomy" id="578457"/>
    <lineage>
        <taxon>Eukaryota</taxon>
        <taxon>Fungi</taxon>
        <taxon>Dikarya</taxon>
        <taxon>Basidiomycota</taxon>
        <taxon>Agaricomycotina</taxon>
        <taxon>Agaricomycetes</taxon>
        <taxon>Agaricomycetidae</taxon>
        <taxon>Boletales</taxon>
        <taxon>Coniophorineae</taxon>
        <taxon>Serpulaceae</taxon>
        <taxon>Serpula</taxon>
    </lineage>
</organism>
<dbReference type="RefSeq" id="XP_007321706.1">
    <property type="nucleotide sequence ID" value="XM_007321644.1"/>
</dbReference>
<dbReference type="GeneID" id="18811828"/>
<dbReference type="EMBL" id="GL945438">
    <property type="protein sequence ID" value="EGO21920.1"/>
    <property type="molecule type" value="Genomic_DNA"/>
</dbReference>
<dbReference type="AlphaFoldDB" id="F8P5N3"/>
<name>F8P5N3_SERL9</name>
<reference evidence="1" key="1">
    <citation type="submission" date="2011-04" db="EMBL/GenBank/DDBJ databases">
        <title>Evolution of plant cell wall degrading machinery underlies the functional diversity of forest fungi.</title>
        <authorList>
            <consortium name="US DOE Joint Genome Institute (JGI-PGF)"/>
            <person name="Eastwood D.C."/>
            <person name="Floudas D."/>
            <person name="Binder M."/>
            <person name="Majcherczyk A."/>
            <person name="Schneider P."/>
            <person name="Aerts A."/>
            <person name="Asiegbu F.O."/>
            <person name="Baker S.E."/>
            <person name="Barry K."/>
            <person name="Bendiksby M."/>
            <person name="Blumentritt M."/>
            <person name="Coutinho P.M."/>
            <person name="Cullen D."/>
            <person name="Cullen D."/>
            <person name="Gathman A."/>
            <person name="Goodell B."/>
            <person name="Henrissat B."/>
            <person name="Ihrmark K."/>
            <person name="Kauserud H."/>
            <person name="Kohler A."/>
            <person name="LaButti K."/>
            <person name="Lapidus A."/>
            <person name="Lavin J.L."/>
            <person name="Lee Y.-H."/>
            <person name="Lindquist E."/>
            <person name="Lilly W."/>
            <person name="Lucas S."/>
            <person name="Morin E."/>
            <person name="Murat C."/>
            <person name="Oguiza J.A."/>
            <person name="Park J."/>
            <person name="Pisabarro A.G."/>
            <person name="Riley R."/>
            <person name="Rosling A."/>
            <person name="Salamov A."/>
            <person name="Schmidt O."/>
            <person name="Schmutz J."/>
            <person name="Skrede I."/>
            <person name="Stenlid J."/>
            <person name="Wiebenga A."/>
            <person name="Xie X."/>
            <person name="Kues U."/>
            <person name="Hibbett D.S."/>
            <person name="Hoffmeister D."/>
            <person name="Hogberg N."/>
            <person name="Martin F."/>
            <person name="Grigoriev I.V."/>
            <person name="Watkinson S.C."/>
        </authorList>
    </citation>
    <scope>NUCLEOTIDE SEQUENCE</scope>
    <source>
        <strain evidence="1">S7.9</strain>
    </source>
</reference>
<proteinExistence type="predicted"/>
<feature type="non-terminal residue" evidence="1">
    <location>
        <position position="1"/>
    </location>
</feature>
<evidence type="ECO:0000313" key="1">
    <source>
        <dbReference type="EMBL" id="EGO21920.1"/>
    </source>
</evidence>
<dbReference type="HOGENOM" id="CLU_2644855_0_0_1"/>
<protein>
    <submittedName>
        <fullName evidence="1">Uncharacterized protein</fullName>
    </submittedName>
</protein>
<dbReference type="Proteomes" id="UP000008064">
    <property type="component" value="Unassembled WGS sequence"/>
</dbReference>
<sequence length="77" mass="8644">EKVTQRLREEVVTLSVSAAQQHGSREEHIGWWMWSLLWMAKRGSRWDGDVAGVAVRVAVVDGKAGRGGKVEERGWLT</sequence>
<gene>
    <name evidence="1" type="ORF">SERLADRAFT_397493</name>
</gene>
<accession>F8P5N3</accession>
<dbReference type="KEGG" id="sla:SERLADRAFT_397493"/>